<name>A0A8J9Y432_9NEOP</name>
<evidence type="ECO:0000313" key="2">
    <source>
        <dbReference type="Proteomes" id="UP000838878"/>
    </source>
</evidence>
<evidence type="ECO:0000313" key="1">
    <source>
        <dbReference type="EMBL" id="CAH0718059.1"/>
    </source>
</evidence>
<gene>
    <name evidence="1" type="ORF">BINO364_LOCUS4599</name>
</gene>
<accession>A0A8J9Y432</accession>
<proteinExistence type="predicted"/>
<feature type="non-terminal residue" evidence="1">
    <location>
        <position position="122"/>
    </location>
</feature>
<keyword evidence="2" id="KW-1185">Reference proteome</keyword>
<dbReference type="Proteomes" id="UP000838878">
    <property type="component" value="Chromosome 12"/>
</dbReference>
<dbReference type="OrthoDB" id="6611988at2759"/>
<dbReference type="AlphaFoldDB" id="A0A8J9Y432"/>
<organism evidence="1 2">
    <name type="scientific">Brenthis ino</name>
    <name type="common">lesser marbled fritillary</name>
    <dbReference type="NCBI Taxonomy" id="405034"/>
    <lineage>
        <taxon>Eukaryota</taxon>
        <taxon>Metazoa</taxon>
        <taxon>Ecdysozoa</taxon>
        <taxon>Arthropoda</taxon>
        <taxon>Hexapoda</taxon>
        <taxon>Insecta</taxon>
        <taxon>Pterygota</taxon>
        <taxon>Neoptera</taxon>
        <taxon>Endopterygota</taxon>
        <taxon>Lepidoptera</taxon>
        <taxon>Glossata</taxon>
        <taxon>Ditrysia</taxon>
        <taxon>Papilionoidea</taxon>
        <taxon>Nymphalidae</taxon>
        <taxon>Heliconiinae</taxon>
        <taxon>Argynnini</taxon>
        <taxon>Brenthis</taxon>
    </lineage>
</organism>
<dbReference type="EMBL" id="OV170232">
    <property type="protein sequence ID" value="CAH0718059.1"/>
    <property type="molecule type" value="Genomic_DNA"/>
</dbReference>
<protein>
    <submittedName>
        <fullName evidence="1">Uncharacterized protein</fullName>
    </submittedName>
</protein>
<sequence length="122" mass="13886">MNTGRGRRLVDMIKLSDGVDIETERVQQLAVPQCSTWPDKLIAEDQNILIEPKDDIIAHTPKHNPEVQDTFSPSLLAFIQSSDKENKKYQDLQKALQWVPPIFHNFYTTLAHDGTACDLPED</sequence>
<reference evidence="1" key="1">
    <citation type="submission" date="2021-12" db="EMBL/GenBank/DDBJ databases">
        <authorList>
            <person name="Martin H S."/>
        </authorList>
    </citation>
    <scope>NUCLEOTIDE SEQUENCE</scope>
</reference>